<evidence type="ECO:0000313" key="1">
    <source>
        <dbReference type="EMBL" id="CAB4194686.1"/>
    </source>
</evidence>
<name>A0A6J5RK25_9CAUD</name>
<accession>A0A6J5RK25</accession>
<reference evidence="1" key="1">
    <citation type="submission" date="2020-05" db="EMBL/GenBank/DDBJ databases">
        <authorList>
            <person name="Chiriac C."/>
            <person name="Salcher M."/>
            <person name="Ghai R."/>
            <person name="Kavagutti S V."/>
        </authorList>
    </citation>
    <scope>NUCLEOTIDE SEQUENCE</scope>
</reference>
<dbReference type="EMBL" id="LR797214">
    <property type="protein sequence ID" value="CAB4194686.1"/>
    <property type="molecule type" value="Genomic_DNA"/>
</dbReference>
<organism evidence="1">
    <name type="scientific">uncultured Caudovirales phage</name>
    <dbReference type="NCBI Taxonomy" id="2100421"/>
    <lineage>
        <taxon>Viruses</taxon>
        <taxon>Duplodnaviria</taxon>
        <taxon>Heunggongvirae</taxon>
        <taxon>Uroviricota</taxon>
        <taxon>Caudoviricetes</taxon>
        <taxon>Peduoviridae</taxon>
        <taxon>Maltschvirus</taxon>
        <taxon>Maltschvirus maltsch</taxon>
    </lineage>
</organism>
<proteinExistence type="predicted"/>
<protein>
    <submittedName>
        <fullName evidence="1">Uncharacterized protein</fullName>
    </submittedName>
</protein>
<gene>
    <name evidence="1" type="ORF">UFOVP1267_7</name>
</gene>
<sequence length="54" mass="5825">MKYEIVSPRIGTPGDTYEPSEGVNVEALVEGGFVKQSTVKVPKGAKTKIDTNEE</sequence>